<proteinExistence type="predicted"/>
<dbReference type="EMBL" id="VBUC01000009">
    <property type="protein sequence ID" value="TLS99924.1"/>
    <property type="molecule type" value="Genomic_DNA"/>
</dbReference>
<organism evidence="3 4">
    <name type="scientific">Aliarcobacter cibarius</name>
    <dbReference type="NCBI Taxonomy" id="255507"/>
    <lineage>
        <taxon>Bacteria</taxon>
        <taxon>Pseudomonadati</taxon>
        <taxon>Campylobacterota</taxon>
        <taxon>Epsilonproteobacteria</taxon>
        <taxon>Campylobacterales</taxon>
        <taxon>Arcobacteraceae</taxon>
        <taxon>Aliarcobacter</taxon>
    </lineage>
</organism>
<comment type="caution">
    <text evidence="3">The sequence shown here is derived from an EMBL/GenBank/DDBJ whole genome shotgun (WGS) entry which is preliminary data.</text>
</comment>
<keyword evidence="1" id="KW-0175">Coiled coil</keyword>
<evidence type="ECO:0000313" key="3">
    <source>
        <dbReference type="EMBL" id="TLS99924.1"/>
    </source>
</evidence>
<dbReference type="Proteomes" id="UP000305417">
    <property type="component" value="Unassembled WGS sequence"/>
</dbReference>
<feature type="transmembrane region" description="Helical" evidence="2">
    <location>
        <begin position="28"/>
        <end position="45"/>
    </location>
</feature>
<sequence>MSSSKFLIILTALLLCKFLNITSVDWVFIIVFAISLIFCLSPLNYKNLVININTLFEERKELRKRIDDLENKIKKLEKKI</sequence>
<protein>
    <submittedName>
        <fullName evidence="3">Uncharacterized protein</fullName>
    </submittedName>
</protein>
<keyword evidence="4" id="KW-1185">Reference proteome</keyword>
<evidence type="ECO:0000313" key="4">
    <source>
        <dbReference type="Proteomes" id="UP000305417"/>
    </source>
</evidence>
<name>A0ABY2V4R3_9BACT</name>
<gene>
    <name evidence="3" type="ORF">FE247_05175</name>
</gene>
<feature type="coiled-coil region" evidence="1">
    <location>
        <begin position="45"/>
        <end position="79"/>
    </location>
</feature>
<evidence type="ECO:0000256" key="1">
    <source>
        <dbReference type="SAM" id="Coils"/>
    </source>
</evidence>
<evidence type="ECO:0000256" key="2">
    <source>
        <dbReference type="SAM" id="Phobius"/>
    </source>
</evidence>
<keyword evidence="2" id="KW-1133">Transmembrane helix</keyword>
<reference evidence="3 4" key="1">
    <citation type="submission" date="2019-05" db="EMBL/GenBank/DDBJ databases">
        <title>Arcobacter cibarius and Arcobacter thereius providing challenges in identification an antibiotic susceptibility and Quinolone resistance.</title>
        <authorList>
            <person name="Busch A."/>
            <person name="Hanel I."/>
            <person name="Hotzel H."/>
            <person name="Tomaso H."/>
        </authorList>
    </citation>
    <scope>NUCLEOTIDE SEQUENCE [LARGE SCALE GENOMIC DNA]</scope>
    <source>
        <strain evidence="3 4">16CS0831-2</strain>
    </source>
</reference>
<dbReference type="RefSeq" id="WP_138108678.1">
    <property type="nucleotide sequence ID" value="NZ_VBUC01000009.1"/>
</dbReference>
<accession>A0ABY2V4R3</accession>
<keyword evidence="2" id="KW-0812">Transmembrane</keyword>
<keyword evidence="2" id="KW-0472">Membrane</keyword>